<organism evidence="1 2">
    <name type="scientific">Pyrodictium abyssi</name>
    <dbReference type="NCBI Taxonomy" id="54256"/>
    <lineage>
        <taxon>Archaea</taxon>
        <taxon>Thermoproteota</taxon>
        <taxon>Thermoprotei</taxon>
        <taxon>Desulfurococcales</taxon>
        <taxon>Pyrodictiaceae</taxon>
        <taxon>Pyrodictium</taxon>
    </lineage>
</organism>
<accession>A0ABM8IXQ4</accession>
<dbReference type="RefSeq" id="WP_338251532.1">
    <property type="nucleotide sequence ID" value="NZ_AP028907.1"/>
</dbReference>
<protein>
    <submittedName>
        <fullName evidence="1">Uncharacterized protein</fullName>
    </submittedName>
</protein>
<evidence type="ECO:0000313" key="1">
    <source>
        <dbReference type="EMBL" id="BES80902.1"/>
    </source>
</evidence>
<proteinExistence type="predicted"/>
<evidence type="ECO:0000313" key="2">
    <source>
        <dbReference type="Proteomes" id="UP001341135"/>
    </source>
</evidence>
<dbReference type="EMBL" id="AP028907">
    <property type="protein sequence ID" value="BES80902.1"/>
    <property type="molecule type" value="Genomic_DNA"/>
</dbReference>
<gene>
    <name evidence="1" type="ORF">PABY_04690</name>
</gene>
<reference evidence="1 2" key="1">
    <citation type="submission" date="2023-09" db="EMBL/GenBank/DDBJ databases">
        <title>Pyrofollis japonicus gen. nov. sp. nov., a novel member of the family Pyrodictiaceae isolated from the Iheya North hydrothermal field.</title>
        <authorList>
            <person name="Miyazaki U."/>
            <person name="Sanari M."/>
            <person name="Tame A."/>
            <person name="Kitajima M."/>
            <person name="Okamoto A."/>
            <person name="Sawayama S."/>
            <person name="Miyazaki J."/>
            <person name="Takai K."/>
            <person name="Nakagawa S."/>
        </authorList>
    </citation>
    <scope>NUCLEOTIDE SEQUENCE [LARGE SCALE GENOMIC DNA]</scope>
    <source>
        <strain evidence="1 2">AV2</strain>
    </source>
</reference>
<dbReference type="Proteomes" id="UP001341135">
    <property type="component" value="Chromosome"/>
</dbReference>
<keyword evidence="2" id="KW-1185">Reference proteome</keyword>
<name>A0ABM8IXQ4_9CREN</name>
<dbReference type="GeneID" id="89288505"/>
<sequence length="237" mass="27011">MAPSQHSVERFQRDLQEIAGRMGLREELEPLVGKLVEMYRRGLVKINHTAMELVVAGHLIRRGYERVDVEHRLPDGLVCDVYAERLGDGLVVEVETGFTPPSNALDPLDYLRARLAAKIARYSRYAGKMALAVPPYYAAPVPSILLRPPKARSVEELERLKSLVDRYYRDPPVPLEDLQLARLHAVILVDVDRGEAVEVDPEKYYETLGDIARCYSDRGLLIDTRYSSLNNMFKYEE</sequence>